<dbReference type="OrthoDB" id="4159781at2759"/>
<feature type="compositionally biased region" description="Basic and acidic residues" evidence="1">
    <location>
        <begin position="127"/>
        <end position="139"/>
    </location>
</feature>
<feature type="region of interest" description="Disordered" evidence="1">
    <location>
        <begin position="99"/>
        <end position="139"/>
    </location>
</feature>
<evidence type="ECO:0000313" key="3">
    <source>
        <dbReference type="Proteomes" id="UP000250140"/>
    </source>
</evidence>
<dbReference type="PANTHER" id="PTHR37540">
    <property type="entry name" value="TRANSCRIPTION FACTOR (ACR-2), PUTATIVE-RELATED-RELATED"/>
    <property type="match status" value="1"/>
</dbReference>
<protein>
    <recommendedName>
        <fullName evidence="4">Tachykinin family protein</fullName>
    </recommendedName>
</protein>
<feature type="compositionally biased region" description="Basic and acidic residues" evidence="1">
    <location>
        <begin position="1"/>
        <end position="31"/>
    </location>
</feature>
<feature type="compositionally biased region" description="Basic residues" evidence="1">
    <location>
        <begin position="113"/>
        <end position="123"/>
    </location>
</feature>
<dbReference type="Pfam" id="PF11951">
    <property type="entry name" value="Fungal_trans_2"/>
    <property type="match status" value="1"/>
</dbReference>
<evidence type="ECO:0008006" key="4">
    <source>
        <dbReference type="Google" id="ProtNLM"/>
    </source>
</evidence>
<organism evidence="2 3">
    <name type="scientific">Glonium stellatum</name>
    <dbReference type="NCBI Taxonomy" id="574774"/>
    <lineage>
        <taxon>Eukaryota</taxon>
        <taxon>Fungi</taxon>
        <taxon>Dikarya</taxon>
        <taxon>Ascomycota</taxon>
        <taxon>Pezizomycotina</taxon>
        <taxon>Dothideomycetes</taxon>
        <taxon>Pleosporomycetidae</taxon>
        <taxon>Gloniales</taxon>
        <taxon>Gloniaceae</taxon>
        <taxon>Glonium</taxon>
    </lineage>
</organism>
<dbReference type="Proteomes" id="UP000250140">
    <property type="component" value="Unassembled WGS sequence"/>
</dbReference>
<proteinExistence type="predicted"/>
<evidence type="ECO:0000256" key="1">
    <source>
        <dbReference type="SAM" id="MobiDB-lite"/>
    </source>
</evidence>
<feature type="compositionally biased region" description="Basic residues" evidence="1">
    <location>
        <begin position="60"/>
        <end position="70"/>
    </location>
</feature>
<reference evidence="2 3" key="1">
    <citation type="journal article" date="2016" name="Nat. Commun.">
        <title>Ectomycorrhizal ecology is imprinted in the genome of the dominant symbiotic fungus Cenococcum geophilum.</title>
        <authorList>
            <consortium name="DOE Joint Genome Institute"/>
            <person name="Peter M."/>
            <person name="Kohler A."/>
            <person name="Ohm R.A."/>
            <person name="Kuo A."/>
            <person name="Krutzmann J."/>
            <person name="Morin E."/>
            <person name="Arend M."/>
            <person name="Barry K.W."/>
            <person name="Binder M."/>
            <person name="Choi C."/>
            <person name="Clum A."/>
            <person name="Copeland A."/>
            <person name="Grisel N."/>
            <person name="Haridas S."/>
            <person name="Kipfer T."/>
            <person name="LaButti K."/>
            <person name="Lindquist E."/>
            <person name="Lipzen A."/>
            <person name="Maire R."/>
            <person name="Meier B."/>
            <person name="Mihaltcheva S."/>
            <person name="Molinier V."/>
            <person name="Murat C."/>
            <person name="Poggeler S."/>
            <person name="Quandt C.A."/>
            <person name="Sperisen C."/>
            <person name="Tritt A."/>
            <person name="Tisserant E."/>
            <person name="Crous P.W."/>
            <person name="Henrissat B."/>
            <person name="Nehls U."/>
            <person name="Egli S."/>
            <person name="Spatafora J.W."/>
            <person name="Grigoriev I.V."/>
            <person name="Martin F.M."/>
        </authorList>
    </citation>
    <scope>NUCLEOTIDE SEQUENCE [LARGE SCALE GENOMIC DNA]</scope>
    <source>
        <strain evidence="2 3">CBS 207.34</strain>
    </source>
</reference>
<dbReference type="InterPro" id="IPR021858">
    <property type="entry name" value="Fun_TF"/>
</dbReference>
<dbReference type="PANTHER" id="PTHR37540:SF5">
    <property type="entry name" value="TRANSCRIPTION FACTOR DOMAIN-CONTAINING PROTEIN"/>
    <property type="match status" value="1"/>
</dbReference>
<keyword evidence="3" id="KW-1185">Reference proteome</keyword>
<gene>
    <name evidence="2" type="ORF">AOQ84DRAFT_379623</name>
</gene>
<accession>A0A8E2JQJ8</accession>
<sequence>MSTKYRDLPQDTRKHESPQETDKDSSTKEESSDFQFVNITTTPRISKDSKSLIRVQVMKNFHRRKQKRKSSNGVEEDEAPSSSAMPITDLAGHVNKFRLGPWGLQQRPTPPRAPRRKGGKGQHRVMLTRDQEKSPSEERTLEAITRIERAALTSPVHSMETDMVQGPVISTTSPPSYDVLTPDDFDPSLFLASLEDTAEDIFLPEDDSLDIGGEAIELLFSDPGTGYKDPFDTTPLLDSSWTQFILYYSNSNFKVPSFMMNLKLAWLSMATKDEAYFHALISQFTAHFSLIHQRGDPMEALTHRMEAVKLVNARLGDPDLEASDGTVSAVACMANYEAGNGTLVSVQIHMNGLEQMVKMRGGLDAAGFPIYLQRKIAWADINSAAALGSSPMFPPLQRPNITALLGAFTAFTGRHMDLEPFSQDVSYVFTDLRRLSHILASNNTTELKRLDSLKYSDWLYCVKRVLIDLSNCGGGTEKQVISCISIAALILVEVCLRGISLNSRIIDRLVTREKTVLEQLCADAPIASTDTATRIILLWAHFVCGTAATTRAEYPWYVGRVVKLCDLLDLHSWEDLEAILEDVWWHSTWGLPYVALWGEIETARVSVMAI</sequence>
<name>A0A8E2JQJ8_9PEZI</name>
<feature type="compositionally biased region" description="Polar residues" evidence="1">
    <location>
        <begin position="34"/>
        <end position="44"/>
    </location>
</feature>
<dbReference type="EMBL" id="KV750295">
    <property type="protein sequence ID" value="OCL05404.1"/>
    <property type="molecule type" value="Genomic_DNA"/>
</dbReference>
<dbReference type="AlphaFoldDB" id="A0A8E2JQJ8"/>
<feature type="region of interest" description="Disordered" evidence="1">
    <location>
        <begin position="1"/>
        <end position="87"/>
    </location>
</feature>
<evidence type="ECO:0000313" key="2">
    <source>
        <dbReference type="EMBL" id="OCL05404.1"/>
    </source>
</evidence>